<dbReference type="RefSeq" id="WP_087642559.1">
    <property type="nucleotide sequence ID" value="NZ_FCON02000002.1"/>
</dbReference>
<reference evidence="5" key="1">
    <citation type="submission" date="2016-01" db="EMBL/GenBank/DDBJ databases">
        <authorList>
            <person name="Peeters C."/>
        </authorList>
    </citation>
    <scope>NUCLEOTIDE SEQUENCE [LARGE SCALE GENOMIC DNA]</scope>
    <source>
        <strain evidence="5">LMG 22940</strain>
    </source>
</reference>
<dbReference type="AlphaFoldDB" id="A0A158F434"/>
<accession>A0A158F434</accession>
<dbReference type="GO" id="GO:0003677">
    <property type="term" value="F:DNA binding"/>
    <property type="evidence" value="ECO:0007669"/>
    <property type="project" value="UniProtKB-KW"/>
</dbReference>
<comment type="caution">
    <text evidence="5">The sequence shown here is derived from an EMBL/GenBank/DDBJ whole genome shotgun (WGS) entry which is preliminary data.</text>
</comment>
<keyword evidence="3" id="KW-0804">Transcription</keyword>
<evidence type="ECO:0000259" key="4">
    <source>
        <dbReference type="PROSITE" id="PS50995"/>
    </source>
</evidence>
<dbReference type="Pfam" id="PF01047">
    <property type="entry name" value="MarR"/>
    <property type="match status" value="1"/>
</dbReference>
<dbReference type="GO" id="GO:0003700">
    <property type="term" value="F:DNA-binding transcription factor activity"/>
    <property type="evidence" value="ECO:0007669"/>
    <property type="project" value="InterPro"/>
</dbReference>
<dbReference type="CDD" id="cd00090">
    <property type="entry name" value="HTH_ARSR"/>
    <property type="match status" value="1"/>
</dbReference>
<dbReference type="InterPro" id="IPR036388">
    <property type="entry name" value="WH-like_DNA-bd_sf"/>
</dbReference>
<protein>
    <submittedName>
        <fullName evidence="5">MarR family transcriptional regulator</fullName>
    </submittedName>
</protein>
<dbReference type="PANTHER" id="PTHR42756">
    <property type="entry name" value="TRANSCRIPTIONAL REGULATOR, MARR"/>
    <property type="match status" value="1"/>
</dbReference>
<proteinExistence type="predicted"/>
<evidence type="ECO:0000256" key="3">
    <source>
        <dbReference type="ARBA" id="ARBA00023163"/>
    </source>
</evidence>
<evidence type="ECO:0000313" key="6">
    <source>
        <dbReference type="Proteomes" id="UP000054770"/>
    </source>
</evidence>
<evidence type="ECO:0000256" key="1">
    <source>
        <dbReference type="ARBA" id="ARBA00023015"/>
    </source>
</evidence>
<keyword evidence="6" id="KW-1185">Reference proteome</keyword>
<dbReference type="InterPro" id="IPR000835">
    <property type="entry name" value="HTH_MarR-typ"/>
</dbReference>
<dbReference type="PROSITE" id="PS50995">
    <property type="entry name" value="HTH_MARR_2"/>
    <property type="match status" value="1"/>
</dbReference>
<dbReference type="SUPFAM" id="SSF46785">
    <property type="entry name" value="Winged helix' DNA-binding domain"/>
    <property type="match status" value="1"/>
</dbReference>
<keyword evidence="2" id="KW-0238">DNA-binding</keyword>
<dbReference type="OrthoDB" id="8795430at2"/>
<gene>
    <name evidence="5" type="ORF">AWB68_00260</name>
</gene>
<dbReference type="SMART" id="SM00347">
    <property type="entry name" value="HTH_MARR"/>
    <property type="match status" value="1"/>
</dbReference>
<dbReference type="InterPro" id="IPR011991">
    <property type="entry name" value="ArsR-like_HTH"/>
</dbReference>
<name>A0A158F434_9BURK</name>
<sequence>MPIRQEPLEDIDGLCNCLAARKASRYLTAVYDQALSPVNLRATQFSILYKLAKDGPLTIGELAAAMAMDRTTLSSNLKPLDREGLLERVPGQDRRVKNVMITDAGVSRYREAFPLWQAVQQEFEGHYGEKRAVTLRNSLRNVLQSGFSPWAENEGATPND</sequence>
<dbReference type="EMBL" id="FCON02000002">
    <property type="protein sequence ID" value="SAL14501.1"/>
    <property type="molecule type" value="Genomic_DNA"/>
</dbReference>
<keyword evidence="1" id="KW-0805">Transcription regulation</keyword>
<dbReference type="InterPro" id="IPR036390">
    <property type="entry name" value="WH_DNA-bd_sf"/>
</dbReference>
<organism evidence="5 6">
    <name type="scientific">Caballeronia choica</name>
    <dbReference type="NCBI Taxonomy" id="326476"/>
    <lineage>
        <taxon>Bacteria</taxon>
        <taxon>Pseudomonadati</taxon>
        <taxon>Pseudomonadota</taxon>
        <taxon>Betaproteobacteria</taxon>
        <taxon>Burkholderiales</taxon>
        <taxon>Burkholderiaceae</taxon>
        <taxon>Caballeronia</taxon>
    </lineage>
</organism>
<dbReference type="Proteomes" id="UP000054770">
    <property type="component" value="Unassembled WGS sequence"/>
</dbReference>
<evidence type="ECO:0000313" key="5">
    <source>
        <dbReference type="EMBL" id="SAL14501.1"/>
    </source>
</evidence>
<dbReference type="Gene3D" id="1.10.10.10">
    <property type="entry name" value="Winged helix-like DNA-binding domain superfamily/Winged helix DNA-binding domain"/>
    <property type="match status" value="1"/>
</dbReference>
<evidence type="ECO:0000256" key="2">
    <source>
        <dbReference type="ARBA" id="ARBA00023125"/>
    </source>
</evidence>
<dbReference type="PANTHER" id="PTHR42756:SF1">
    <property type="entry name" value="TRANSCRIPTIONAL REPRESSOR OF EMRAB OPERON"/>
    <property type="match status" value="1"/>
</dbReference>
<feature type="domain" description="HTH marR-type" evidence="4">
    <location>
        <begin position="1"/>
        <end position="144"/>
    </location>
</feature>